<proteinExistence type="predicted"/>
<dbReference type="Proteomes" id="UP000800200">
    <property type="component" value="Unassembled WGS sequence"/>
</dbReference>
<dbReference type="InterPro" id="IPR004875">
    <property type="entry name" value="DDE_SF_endonuclease_dom"/>
</dbReference>
<dbReference type="GO" id="GO:0003676">
    <property type="term" value="F:nucleic acid binding"/>
    <property type="evidence" value="ECO:0007669"/>
    <property type="project" value="InterPro"/>
</dbReference>
<dbReference type="AlphaFoldDB" id="A0A6A6DY77"/>
<evidence type="ECO:0000259" key="1">
    <source>
        <dbReference type="Pfam" id="PF03184"/>
    </source>
</evidence>
<feature type="domain" description="DDE-1" evidence="1">
    <location>
        <begin position="16"/>
        <end position="66"/>
    </location>
</feature>
<dbReference type="EMBL" id="ML994647">
    <property type="protein sequence ID" value="KAF2182586.1"/>
    <property type="molecule type" value="Genomic_DNA"/>
</dbReference>
<dbReference type="OrthoDB" id="5425161at2759"/>
<gene>
    <name evidence="2" type="ORF">K469DRAFT_585817</name>
</gene>
<reference evidence="2" key="1">
    <citation type="journal article" date="2020" name="Stud. Mycol.">
        <title>101 Dothideomycetes genomes: a test case for predicting lifestyles and emergence of pathogens.</title>
        <authorList>
            <person name="Haridas S."/>
            <person name="Albert R."/>
            <person name="Binder M."/>
            <person name="Bloem J."/>
            <person name="Labutti K."/>
            <person name="Salamov A."/>
            <person name="Andreopoulos B."/>
            <person name="Baker S."/>
            <person name="Barry K."/>
            <person name="Bills G."/>
            <person name="Bluhm B."/>
            <person name="Cannon C."/>
            <person name="Castanera R."/>
            <person name="Culley D."/>
            <person name="Daum C."/>
            <person name="Ezra D."/>
            <person name="Gonzalez J."/>
            <person name="Henrissat B."/>
            <person name="Kuo A."/>
            <person name="Liang C."/>
            <person name="Lipzen A."/>
            <person name="Lutzoni F."/>
            <person name="Magnuson J."/>
            <person name="Mondo S."/>
            <person name="Nolan M."/>
            <person name="Ohm R."/>
            <person name="Pangilinan J."/>
            <person name="Park H.-J."/>
            <person name="Ramirez L."/>
            <person name="Alfaro M."/>
            <person name="Sun H."/>
            <person name="Tritt A."/>
            <person name="Yoshinaga Y."/>
            <person name="Zwiers L.-H."/>
            <person name="Turgeon B."/>
            <person name="Goodwin S."/>
            <person name="Spatafora J."/>
            <person name="Crous P."/>
            <person name="Grigoriev I."/>
        </authorList>
    </citation>
    <scope>NUCLEOTIDE SEQUENCE</scope>
    <source>
        <strain evidence="2">CBS 207.26</strain>
    </source>
</reference>
<accession>A0A6A6DY77</accession>
<sequence length="74" mass="9012">NWSIRVSFSFWCCLALLEWLLKYFNIYIKEHTVGVYRLLILDSHKSHNLLEFTKYCKENKIVTLYILLYSLHIL</sequence>
<keyword evidence="3" id="KW-1185">Reference proteome</keyword>
<feature type="non-terminal residue" evidence="2">
    <location>
        <position position="1"/>
    </location>
</feature>
<dbReference type="Pfam" id="PF03184">
    <property type="entry name" value="DDE_1"/>
    <property type="match status" value="1"/>
</dbReference>
<evidence type="ECO:0000313" key="2">
    <source>
        <dbReference type="EMBL" id="KAF2182586.1"/>
    </source>
</evidence>
<evidence type="ECO:0000313" key="3">
    <source>
        <dbReference type="Proteomes" id="UP000800200"/>
    </source>
</evidence>
<name>A0A6A6DY77_9PEZI</name>
<organism evidence="2 3">
    <name type="scientific">Zopfia rhizophila CBS 207.26</name>
    <dbReference type="NCBI Taxonomy" id="1314779"/>
    <lineage>
        <taxon>Eukaryota</taxon>
        <taxon>Fungi</taxon>
        <taxon>Dikarya</taxon>
        <taxon>Ascomycota</taxon>
        <taxon>Pezizomycotina</taxon>
        <taxon>Dothideomycetes</taxon>
        <taxon>Dothideomycetes incertae sedis</taxon>
        <taxon>Zopfiaceae</taxon>
        <taxon>Zopfia</taxon>
    </lineage>
</organism>
<protein>
    <recommendedName>
        <fullName evidence="1">DDE-1 domain-containing protein</fullName>
    </recommendedName>
</protein>